<dbReference type="Proteomes" id="UP001597374">
    <property type="component" value="Unassembled WGS sequence"/>
</dbReference>
<feature type="domain" description="Glycosyl transferase family 1" evidence="1">
    <location>
        <begin position="206"/>
        <end position="367"/>
    </location>
</feature>
<dbReference type="Gene3D" id="3.40.50.2000">
    <property type="entry name" value="Glycogen Phosphorylase B"/>
    <property type="match status" value="2"/>
</dbReference>
<dbReference type="SUPFAM" id="SSF53756">
    <property type="entry name" value="UDP-Glycosyltransferase/glycogen phosphorylase"/>
    <property type="match status" value="1"/>
</dbReference>
<dbReference type="Pfam" id="PF13579">
    <property type="entry name" value="Glyco_trans_4_4"/>
    <property type="match status" value="1"/>
</dbReference>
<dbReference type="PANTHER" id="PTHR12526">
    <property type="entry name" value="GLYCOSYLTRANSFERASE"/>
    <property type="match status" value="1"/>
</dbReference>
<sequence>MANLRVFTTRSTVSLSPGQGFPAYMRIAIVINTSWNIYNFRMSLLQALLAEGHEVVAIAPEDSYSHKLVEAGCRFVPVRMAKGTNPFEDALLTWRLFYTYRQVRPDVVLHYTIKPNIYGSLAAHLAGIPSINNVSGLGTVFITKDYISNIALKLYRAAFRYPAKVFFQNQDDRKLFLKHGLVKAAITEVLPGSGIDVQKFVPNATFQRHQPFTFLMIARVLYDKGVKEYVEASWMVKARFPEVRCQLLGRVDERSRSGIKQQQLEEWIATGAIEYLGKTDDVTTVIVQADCVVLPSYREGTPRTLLEAAAMGKPLIASNVPGCREVVEQGVNGYLCRVRHAADLADKMMQLLQLEDGQLQQMGQASRRIAEEKFDDRLVIARYLQAIKEVTKDKG</sequence>
<dbReference type="InterPro" id="IPR028098">
    <property type="entry name" value="Glyco_trans_4-like_N"/>
</dbReference>
<evidence type="ECO:0000313" key="3">
    <source>
        <dbReference type="EMBL" id="MFD2246412.1"/>
    </source>
</evidence>
<comment type="caution">
    <text evidence="3">The sequence shown here is derived from an EMBL/GenBank/DDBJ whole genome shotgun (WGS) entry which is preliminary data.</text>
</comment>
<organism evidence="3 4">
    <name type="scientific">Pontibacter ruber</name>
    <dbReference type="NCBI Taxonomy" id="1343895"/>
    <lineage>
        <taxon>Bacteria</taxon>
        <taxon>Pseudomonadati</taxon>
        <taxon>Bacteroidota</taxon>
        <taxon>Cytophagia</taxon>
        <taxon>Cytophagales</taxon>
        <taxon>Hymenobacteraceae</taxon>
        <taxon>Pontibacter</taxon>
    </lineage>
</organism>
<evidence type="ECO:0000313" key="4">
    <source>
        <dbReference type="Proteomes" id="UP001597374"/>
    </source>
</evidence>
<dbReference type="Pfam" id="PF00534">
    <property type="entry name" value="Glycos_transf_1"/>
    <property type="match status" value="1"/>
</dbReference>
<dbReference type="PANTHER" id="PTHR12526:SF638">
    <property type="entry name" value="SPORE COAT PROTEIN SA"/>
    <property type="match status" value="1"/>
</dbReference>
<dbReference type="EMBL" id="JBHUIM010000001">
    <property type="protein sequence ID" value="MFD2246412.1"/>
    <property type="molecule type" value="Genomic_DNA"/>
</dbReference>
<evidence type="ECO:0000259" key="1">
    <source>
        <dbReference type="Pfam" id="PF00534"/>
    </source>
</evidence>
<evidence type="ECO:0000259" key="2">
    <source>
        <dbReference type="Pfam" id="PF13579"/>
    </source>
</evidence>
<proteinExistence type="predicted"/>
<reference evidence="4" key="1">
    <citation type="journal article" date="2019" name="Int. J. Syst. Evol. Microbiol.">
        <title>The Global Catalogue of Microorganisms (GCM) 10K type strain sequencing project: providing services to taxonomists for standard genome sequencing and annotation.</title>
        <authorList>
            <consortium name="The Broad Institute Genomics Platform"/>
            <consortium name="The Broad Institute Genome Sequencing Center for Infectious Disease"/>
            <person name="Wu L."/>
            <person name="Ma J."/>
        </authorList>
    </citation>
    <scope>NUCLEOTIDE SEQUENCE [LARGE SCALE GENOMIC DNA]</scope>
    <source>
        <strain evidence="4">CGMCC 4.1782</strain>
    </source>
</reference>
<name>A0ABW5CXT5_9BACT</name>
<feature type="domain" description="Glycosyltransferase subfamily 4-like N-terminal" evidence="2">
    <location>
        <begin position="42"/>
        <end position="191"/>
    </location>
</feature>
<accession>A0ABW5CXT5</accession>
<gene>
    <name evidence="3" type="ORF">ACFSKP_09115</name>
</gene>
<dbReference type="InterPro" id="IPR001296">
    <property type="entry name" value="Glyco_trans_1"/>
</dbReference>
<dbReference type="RefSeq" id="WP_250428154.1">
    <property type="nucleotide sequence ID" value="NZ_JALPRR010000001.1"/>
</dbReference>
<dbReference type="CDD" id="cd03808">
    <property type="entry name" value="GT4_CapM-like"/>
    <property type="match status" value="1"/>
</dbReference>
<protein>
    <submittedName>
        <fullName evidence="3">Glycosyltransferase family 4 protein</fullName>
    </submittedName>
</protein>
<keyword evidence="4" id="KW-1185">Reference proteome</keyword>